<sequence>MAQNLTDTDHPPASRFFDADQRIKQAGSGSHPPADTPTAAPALAPPVPYSTGSLTDVLLAALLADGTLGSLLGFNNNNGSATSVSTPASAPPPPPNPSGPPPSPVKRHSVSLDAFCDMYDIDASTRALLAEVGFLPGDPTELQPDEDLKQVGFSIYGWRRVHMVNLCFMTALADGSIPTGL</sequence>
<feature type="compositionally biased region" description="Basic and acidic residues" evidence="1">
    <location>
        <begin position="7"/>
        <end position="23"/>
    </location>
</feature>
<name>A0AAW0BHS2_9AGAR</name>
<feature type="region of interest" description="Disordered" evidence="1">
    <location>
        <begin position="1"/>
        <end position="44"/>
    </location>
</feature>
<feature type="compositionally biased region" description="Pro residues" evidence="1">
    <location>
        <begin position="89"/>
        <end position="104"/>
    </location>
</feature>
<protein>
    <submittedName>
        <fullName evidence="2">Uncharacterized protein</fullName>
    </submittedName>
</protein>
<comment type="caution">
    <text evidence="2">The sequence shown here is derived from an EMBL/GenBank/DDBJ whole genome shotgun (WGS) entry which is preliminary data.</text>
</comment>
<reference evidence="2 3" key="1">
    <citation type="journal article" date="2024" name="J Genomics">
        <title>Draft genome sequencing and assembly of Favolaschia claudopus CIRM-BRFM 2984 isolated from oak limbs.</title>
        <authorList>
            <person name="Navarro D."/>
            <person name="Drula E."/>
            <person name="Chaduli D."/>
            <person name="Cazenave R."/>
            <person name="Ahrendt S."/>
            <person name="Wang J."/>
            <person name="Lipzen A."/>
            <person name="Daum C."/>
            <person name="Barry K."/>
            <person name="Grigoriev I.V."/>
            <person name="Favel A."/>
            <person name="Rosso M.N."/>
            <person name="Martin F."/>
        </authorList>
    </citation>
    <scope>NUCLEOTIDE SEQUENCE [LARGE SCALE GENOMIC DNA]</scope>
    <source>
        <strain evidence="2 3">CIRM-BRFM 2984</strain>
    </source>
</reference>
<dbReference type="AlphaFoldDB" id="A0AAW0BHS2"/>
<keyword evidence="3" id="KW-1185">Reference proteome</keyword>
<evidence type="ECO:0000313" key="2">
    <source>
        <dbReference type="EMBL" id="KAK7025849.1"/>
    </source>
</evidence>
<feature type="compositionally biased region" description="Low complexity" evidence="1">
    <location>
        <begin position="32"/>
        <end position="42"/>
    </location>
</feature>
<evidence type="ECO:0000256" key="1">
    <source>
        <dbReference type="SAM" id="MobiDB-lite"/>
    </source>
</evidence>
<dbReference type="EMBL" id="JAWWNJ010000033">
    <property type="protein sequence ID" value="KAK7025849.1"/>
    <property type="molecule type" value="Genomic_DNA"/>
</dbReference>
<organism evidence="2 3">
    <name type="scientific">Favolaschia claudopus</name>
    <dbReference type="NCBI Taxonomy" id="2862362"/>
    <lineage>
        <taxon>Eukaryota</taxon>
        <taxon>Fungi</taxon>
        <taxon>Dikarya</taxon>
        <taxon>Basidiomycota</taxon>
        <taxon>Agaricomycotina</taxon>
        <taxon>Agaricomycetes</taxon>
        <taxon>Agaricomycetidae</taxon>
        <taxon>Agaricales</taxon>
        <taxon>Marasmiineae</taxon>
        <taxon>Mycenaceae</taxon>
        <taxon>Favolaschia</taxon>
    </lineage>
</organism>
<dbReference type="Proteomes" id="UP001362999">
    <property type="component" value="Unassembled WGS sequence"/>
</dbReference>
<feature type="region of interest" description="Disordered" evidence="1">
    <location>
        <begin position="81"/>
        <end position="107"/>
    </location>
</feature>
<gene>
    <name evidence="2" type="ORF">R3P38DRAFT_3193461</name>
</gene>
<accession>A0AAW0BHS2</accession>
<proteinExistence type="predicted"/>
<evidence type="ECO:0000313" key="3">
    <source>
        <dbReference type="Proteomes" id="UP001362999"/>
    </source>
</evidence>